<accession>A0ABX9NAQ1</accession>
<comment type="caution">
    <text evidence="2">The sequence shown here is derived from an EMBL/GenBank/DDBJ whole genome shotgun (WGS) entry which is preliminary data.</text>
</comment>
<reference evidence="2 3" key="1">
    <citation type="submission" date="2018-08" db="EMBL/GenBank/DDBJ databases">
        <title>Genome Sequence of Clavibacter michiganensis Subspecies type strains, and the Atypical Peach-Colored Strains Isolated from Tomato.</title>
        <authorList>
            <person name="Osdaghi E."/>
            <person name="Portier P."/>
            <person name="Briand M."/>
            <person name="Jacques M.-A."/>
        </authorList>
    </citation>
    <scope>NUCLEOTIDE SEQUENCE [LARGE SCALE GENOMIC DNA]</scope>
    <source>
        <strain evidence="2 3">CFBP 8216</strain>
    </source>
</reference>
<evidence type="ECO:0000256" key="1">
    <source>
        <dbReference type="SAM" id="MobiDB-lite"/>
    </source>
</evidence>
<feature type="non-terminal residue" evidence="2">
    <location>
        <position position="1"/>
    </location>
</feature>
<protein>
    <submittedName>
        <fullName evidence="2">DNA polymerase IV</fullName>
    </submittedName>
</protein>
<evidence type="ECO:0000313" key="3">
    <source>
        <dbReference type="Proteomes" id="UP000265355"/>
    </source>
</evidence>
<dbReference type="Proteomes" id="UP000265355">
    <property type="component" value="Unassembled WGS sequence"/>
</dbReference>
<evidence type="ECO:0000313" key="2">
    <source>
        <dbReference type="EMBL" id="RII92670.1"/>
    </source>
</evidence>
<keyword evidence="3" id="KW-1185">Reference proteome</keyword>
<feature type="region of interest" description="Disordered" evidence="1">
    <location>
        <begin position="1"/>
        <end position="46"/>
    </location>
</feature>
<dbReference type="EMBL" id="QWEE01000073">
    <property type="protein sequence ID" value="RII92670.1"/>
    <property type="molecule type" value="Genomic_DNA"/>
</dbReference>
<proteinExistence type="predicted"/>
<organism evidence="2 3">
    <name type="scientific">Clavibacter californiensis</name>
    <dbReference type="NCBI Taxonomy" id="1401995"/>
    <lineage>
        <taxon>Bacteria</taxon>
        <taxon>Bacillati</taxon>
        <taxon>Actinomycetota</taxon>
        <taxon>Actinomycetes</taxon>
        <taxon>Micrococcales</taxon>
        <taxon>Microbacteriaceae</taxon>
        <taxon>Clavibacter</taxon>
    </lineage>
</organism>
<sequence>QAAARFGRGAIGPASLLRKPGAKRATVSDPRTEAAARGTLPRHPPD</sequence>
<gene>
    <name evidence="2" type="ORF">DZF98_06415</name>
</gene>
<name>A0ABX9NAQ1_9MICO</name>